<dbReference type="OrthoDB" id="8601928at2"/>
<feature type="chain" id="PRO_5012982013" description="Periplasmic protein" evidence="3">
    <location>
        <begin position="24"/>
        <end position="174"/>
    </location>
</feature>
<gene>
    <name evidence="4" type="ORF">BV912_02870</name>
</gene>
<reference evidence="5" key="1">
    <citation type="submission" date="2017-01" db="EMBL/GenBank/DDBJ databases">
        <authorList>
            <person name="Mah S.A."/>
            <person name="Swanson W.J."/>
            <person name="Moy G.W."/>
            <person name="Vacquier V.D."/>
        </authorList>
    </citation>
    <scope>NUCLEOTIDE SEQUENCE [LARGE SCALE GENOMIC DNA]</scope>
    <source>
        <strain evidence="5">124861</strain>
    </source>
</reference>
<evidence type="ECO:0000256" key="1">
    <source>
        <dbReference type="SAM" id="Coils"/>
    </source>
</evidence>
<sequence>MKKLIGISVFLLLGLSGIQTASAKIYTCVVNGQITYTSKRLGNCQAADLPSIGRYSSSRYDQPQYTQSRAAEPKKQPAEKAHASKNYVKAAPQHAKASVVPVAPKSSASNSRRSILEQELANERKALSEAQQSLASARAAKNGNIDQQQISQLQGSVLDRQQNIQALQRELGRM</sequence>
<dbReference type="Proteomes" id="UP000193303">
    <property type="component" value="Unassembled WGS sequence"/>
</dbReference>
<feature type="compositionally biased region" description="Low complexity" evidence="2">
    <location>
        <begin position="95"/>
        <end position="109"/>
    </location>
</feature>
<feature type="coiled-coil region" evidence="1">
    <location>
        <begin position="113"/>
        <end position="170"/>
    </location>
</feature>
<organism evidence="4 5">
    <name type="scientific">Neisseria dumasiana</name>
    <dbReference type="NCBI Taxonomy" id="1931275"/>
    <lineage>
        <taxon>Bacteria</taxon>
        <taxon>Pseudomonadati</taxon>
        <taxon>Pseudomonadota</taxon>
        <taxon>Betaproteobacteria</taxon>
        <taxon>Neisseriales</taxon>
        <taxon>Neisseriaceae</taxon>
        <taxon>Neisseria</taxon>
    </lineage>
</organism>
<dbReference type="RefSeq" id="WP_085358288.1">
    <property type="nucleotide sequence ID" value="NZ_MTAB01000004.1"/>
</dbReference>
<dbReference type="EMBL" id="MTAB01000004">
    <property type="protein sequence ID" value="OSI24331.1"/>
    <property type="molecule type" value="Genomic_DNA"/>
</dbReference>
<name>A0A1X3DK78_9NEIS</name>
<feature type="signal peptide" evidence="3">
    <location>
        <begin position="1"/>
        <end position="23"/>
    </location>
</feature>
<evidence type="ECO:0000256" key="2">
    <source>
        <dbReference type="SAM" id="MobiDB-lite"/>
    </source>
</evidence>
<evidence type="ECO:0000313" key="5">
    <source>
        <dbReference type="Proteomes" id="UP000193303"/>
    </source>
</evidence>
<dbReference type="AlphaFoldDB" id="A0A1X3DK78"/>
<evidence type="ECO:0008006" key="6">
    <source>
        <dbReference type="Google" id="ProtNLM"/>
    </source>
</evidence>
<accession>A0A1X3DK78</accession>
<feature type="compositionally biased region" description="Basic and acidic residues" evidence="2">
    <location>
        <begin position="71"/>
        <end position="82"/>
    </location>
</feature>
<evidence type="ECO:0000313" key="4">
    <source>
        <dbReference type="EMBL" id="OSI24331.1"/>
    </source>
</evidence>
<feature type="region of interest" description="Disordered" evidence="2">
    <location>
        <begin position="55"/>
        <end position="113"/>
    </location>
</feature>
<proteinExistence type="predicted"/>
<evidence type="ECO:0000256" key="3">
    <source>
        <dbReference type="SAM" id="SignalP"/>
    </source>
</evidence>
<keyword evidence="3" id="KW-0732">Signal</keyword>
<feature type="compositionally biased region" description="Polar residues" evidence="2">
    <location>
        <begin position="55"/>
        <end position="69"/>
    </location>
</feature>
<protein>
    <recommendedName>
        <fullName evidence="6">Periplasmic protein</fullName>
    </recommendedName>
</protein>
<comment type="caution">
    <text evidence="4">The sequence shown here is derived from an EMBL/GenBank/DDBJ whole genome shotgun (WGS) entry which is preliminary data.</text>
</comment>
<keyword evidence="1" id="KW-0175">Coiled coil</keyword>